<comment type="caution">
    <text evidence="1">The sequence shown here is derived from an EMBL/GenBank/DDBJ whole genome shotgun (WGS) entry which is preliminary data.</text>
</comment>
<proteinExistence type="predicted"/>
<gene>
    <name evidence="1" type="ORF">HT585_20720</name>
</gene>
<protein>
    <submittedName>
        <fullName evidence="1">Uncharacterized protein</fullName>
    </submittedName>
</protein>
<dbReference type="RefSeq" id="WP_176354736.1">
    <property type="nucleotide sequence ID" value="NZ_JABWDU010000005.1"/>
</dbReference>
<evidence type="ECO:0000313" key="1">
    <source>
        <dbReference type="EMBL" id="NVD41303.1"/>
    </source>
</evidence>
<keyword evidence="2" id="KW-1185">Reference proteome</keyword>
<reference evidence="1 2" key="1">
    <citation type="submission" date="2020-06" db="EMBL/GenBank/DDBJ databases">
        <authorList>
            <person name="Grouzdev D.S."/>
        </authorList>
    </citation>
    <scope>NUCLEOTIDE SEQUENCE [LARGE SCALE GENOMIC DNA]</scope>
    <source>
        <strain evidence="1 2">HO-A22</strain>
    </source>
</reference>
<name>A0A7Y6Q8Y3_9HYPH</name>
<accession>A0A7Y6Q8Y3</accession>
<sequence>MTTCVATATRRPAKATAVPNLATLIRRRRAPSQSYLIDLRICTSLNQSQTDALDELNGVVFHPLAQLIVLGDQISPDSPRTQLVTFHDCTTIVFQEIA</sequence>
<dbReference type="AlphaFoldDB" id="A0A7Y6Q8Y3"/>
<dbReference type="Proteomes" id="UP000520198">
    <property type="component" value="Unassembled WGS sequence"/>
</dbReference>
<evidence type="ECO:0000313" key="2">
    <source>
        <dbReference type="Proteomes" id="UP000520198"/>
    </source>
</evidence>
<dbReference type="EMBL" id="JABWDU010000005">
    <property type="protein sequence ID" value="NVD41303.1"/>
    <property type="molecule type" value="Genomic_DNA"/>
</dbReference>
<organism evidence="1 2">
    <name type="scientific">Ensifer oleiphilus</name>
    <dbReference type="NCBI Taxonomy" id="2742698"/>
    <lineage>
        <taxon>Bacteria</taxon>
        <taxon>Pseudomonadati</taxon>
        <taxon>Pseudomonadota</taxon>
        <taxon>Alphaproteobacteria</taxon>
        <taxon>Hyphomicrobiales</taxon>
        <taxon>Rhizobiaceae</taxon>
        <taxon>Sinorhizobium/Ensifer group</taxon>
        <taxon>Ensifer</taxon>
    </lineage>
</organism>